<feature type="signal peptide" evidence="1">
    <location>
        <begin position="1"/>
        <end position="24"/>
    </location>
</feature>
<evidence type="ECO:0000313" key="2">
    <source>
        <dbReference type="EMBL" id="CRZ19013.1"/>
    </source>
</evidence>
<dbReference type="InterPro" id="IPR032407">
    <property type="entry name" value="MHB"/>
</dbReference>
<organism evidence="2 3">
    <name type="scientific">Mycolicibacterium neworleansense</name>
    <dbReference type="NCBI Taxonomy" id="146018"/>
    <lineage>
        <taxon>Bacteria</taxon>
        <taxon>Bacillati</taxon>
        <taxon>Actinomycetota</taxon>
        <taxon>Actinomycetes</taxon>
        <taxon>Mycobacteriales</taxon>
        <taxon>Mycobacteriaceae</taxon>
        <taxon>Mycolicibacterium</taxon>
    </lineage>
</organism>
<evidence type="ECO:0000256" key="1">
    <source>
        <dbReference type="SAM" id="SignalP"/>
    </source>
</evidence>
<reference evidence="3" key="1">
    <citation type="submission" date="2015-07" db="EMBL/GenBank/DDBJ databases">
        <authorList>
            <person name="Urmite Genomes"/>
        </authorList>
    </citation>
    <scope>NUCLEOTIDE SEQUENCE [LARGE SCALE GENOMIC DNA]</scope>
    <source>
        <strain evidence="3">type strain: ATCC 49404</strain>
    </source>
</reference>
<gene>
    <name evidence="2" type="primary">TB8.4_3</name>
    <name evidence="2" type="ORF">BN2156_05928</name>
</gene>
<proteinExistence type="predicted"/>
<dbReference type="NCBIfam" id="TIGR04529">
    <property type="entry name" value="MTB_hemophore"/>
    <property type="match status" value="1"/>
</dbReference>
<sequence length="108" mass="11165" precursor="true">MMKLSSATVAIAAGALTMSLSVGAGIASADPRLESAVNTTCSYSQVMGALNAQSPMAGASPAVQSVLQQFLDAPRDQRQRMAEGIAAQPANQPYLGLLQTVFDTCNNF</sequence>
<keyword evidence="3" id="KW-1185">Reference proteome</keyword>
<dbReference type="RefSeq" id="WP_090518386.1">
    <property type="nucleotide sequence ID" value="NZ_CWKH01000003.1"/>
</dbReference>
<dbReference type="AlphaFoldDB" id="A0A0H5RYK0"/>
<feature type="chain" id="PRO_5039234284" evidence="1">
    <location>
        <begin position="25"/>
        <end position="108"/>
    </location>
</feature>
<dbReference type="EMBL" id="CWKH01000003">
    <property type="protein sequence ID" value="CRZ19013.1"/>
    <property type="molecule type" value="Genomic_DNA"/>
</dbReference>
<dbReference type="GO" id="GO:0020037">
    <property type="term" value="F:heme binding"/>
    <property type="evidence" value="ECO:0007669"/>
    <property type="project" value="InterPro"/>
</dbReference>
<name>A0A0H5RYK0_9MYCO</name>
<keyword evidence="1" id="KW-0732">Signal</keyword>
<evidence type="ECO:0000313" key="3">
    <source>
        <dbReference type="Proteomes" id="UP000199147"/>
    </source>
</evidence>
<dbReference type="STRING" id="146018.BN2156_05928"/>
<dbReference type="Proteomes" id="UP000199147">
    <property type="component" value="Unassembled WGS sequence"/>
</dbReference>
<dbReference type="OrthoDB" id="4563701at2"/>
<protein>
    <submittedName>
        <fullName evidence="2">Low molecular weight T-cell antigen TB8.4</fullName>
    </submittedName>
</protein>
<accession>A0A0H5RYK0</accession>